<protein>
    <submittedName>
        <fullName evidence="1">Uncharacterized protein</fullName>
    </submittedName>
</protein>
<name>A8RLF5_ENTBW</name>
<dbReference type="EMBL" id="ABCC02000017">
    <property type="protein sequence ID" value="EDP18248.1"/>
    <property type="molecule type" value="Genomic_DNA"/>
</dbReference>
<dbReference type="HOGENOM" id="CLU_3214377_0_0_9"/>
<evidence type="ECO:0000313" key="1">
    <source>
        <dbReference type="EMBL" id="EDP18248.1"/>
    </source>
</evidence>
<evidence type="ECO:0000313" key="2">
    <source>
        <dbReference type="Proteomes" id="UP000005396"/>
    </source>
</evidence>
<reference evidence="1 2" key="1">
    <citation type="submission" date="2007-08" db="EMBL/GenBank/DDBJ databases">
        <authorList>
            <person name="Fulton L."/>
            <person name="Clifton S."/>
            <person name="Fulton B."/>
            <person name="Xu J."/>
            <person name="Minx P."/>
            <person name="Pepin K.H."/>
            <person name="Johnson M."/>
            <person name="Thiruvilangam P."/>
            <person name="Bhonagiri V."/>
            <person name="Nash W.E."/>
            <person name="Mardis E.R."/>
            <person name="Wilson R.K."/>
        </authorList>
    </citation>
    <scope>NUCLEOTIDE SEQUENCE [LARGE SCALE GENOMIC DNA]</scope>
    <source>
        <strain evidence="2">ATCC BAA-613 / DSM 15670 / CCUG 46953 / JCM 12243 / WAL 16351</strain>
    </source>
</reference>
<reference evidence="1 2" key="2">
    <citation type="submission" date="2007-09" db="EMBL/GenBank/DDBJ databases">
        <title>Draft genome sequence of Clostridium bolteae (ATCC BAA-613).</title>
        <authorList>
            <person name="Sudarsanam P."/>
            <person name="Ley R."/>
            <person name="Guruge J."/>
            <person name="Turnbaugh P.J."/>
            <person name="Mahowald M."/>
            <person name="Liep D."/>
            <person name="Gordon J."/>
        </authorList>
    </citation>
    <scope>NUCLEOTIDE SEQUENCE [LARGE SCALE GENOMIC DNA]</scope>
    <source>
        <strain evidence="2">ATCC BAA-613 / DSM 15670 / CCUG 46953 / JCM 12243 / WAL 16351</strain>
    </source>
</reference>
<sequence length="44" mass="5160">MNFQEKQGVPAHAERRNHNFNPIPIMVRIRGKGESLEKKCLQEK</sequence>
<dbReference type="Proteomes" id="UP000005396">
    <property type="component" value="Unassembled WGS sequence"/>
</dbReference>
<proteinExistence type="predicted"/>
<comment type="caution">
    <text evidence="1">The sequence shown here is derived from an EMBL/GenBank/DDBJ whole genome shotgun (WGS) entry which is preliminary data.</text>
</comment>
<gene>
    <name evidence="1" type="ORF">CLOBOL_01603</name>
</gene>
<dbReference type="AlphaFoldDB" id="A8RLF5"/>
<organism evidence="1 2">
    <name type="scientific">Enterocloster bolteae (strain ATCC BAA-613 / DSM 15670 / CCUG 46953 / JCM 12243 / WAL 16351)</name>
    <name type="common">Clostridium bolteae</name>
    <dbReference type="NCBI Taxonomy" id="411902"/>
    <lineage>
        <taxon>Bacteria</taxon>
        <taxon>Bacillati</taxon>
        <taxon>Bacillota</taxon>
        <taxon>Clostridia</taxon>
        <taxon>Lachnospirales</taxon>
        <taxon>Lachnospiraceae</taxon>
        <taxon>Enterocloster</taxon>
    </lineage>
</organism>
<dbReference type="PaxDb" id="411902-CLOBOL_01603"/>
<accession>A8RLF5</accession>